<evidence type="ECO:0000256" key="1">
    <source>
        <dbReference type="ARBA" id="ARBA00010641"/>
    </source>
</evidence>
<sequence length="205" mass="22596">MTREVRTDAAADRHTGRDDELLLRSKQDPTAFEPLVARHSAALHGYLVRRAPDAADDLLSELWLRAYAGRHGFDAARGTARAWLFGVARHVLAAHWRRLETEAPPGSARFTEGIVSDPWHAVDQRLDAAAVSPVLRHALAKLPAVERELMLLIAWEQLTPTEAASVVGIRPGTARSRLHRARTRLRERLGALVSSTQTSKTGESA</sequence>
<dbReference type="InterPro" id="IPR036388">
    <property type="entry name" value="WH-like_DNA-bd_sf"/>
</dbReference>
<evidence type="ECO:0000259" key="6">
    <source>
        <dbReference type="Pfam" id="PF08281"/>
    </source>
</evidence>
<evidence type="ECO:0000259" key="5">
    <source>
        <dbReference type="Pfam" id="PF04542"/>
    </source>
</evidence>
<dbReference type="EMBL" id="VMNX01000201">
    <property type="protein sequence ID" value="MPY53559.1"/>
    <property type="molecule type" value="Genomic_DNA"/>
</dbReference>
<accession>A0A5N8X1Z0</accession>
<evidence type="ECO:0000313" key="8">
    <source>
        <dbReference type="Proteomes" id="UP000373149"/>
    </source>
</evidence>
<feature type="domain" description="RNA polymerase sigma factor 70 region 4 type 2" evidence="6">
    <location>
        <begin position="135"/>
        <end position="185"/>
    </location>
</feature>
<reference evidence="7 8" key="1">
    <citation type="submission" date="2019-09" db="EMBL/GenBank/DDBJ databases">
        <authorList>
            <person name="Duangmal K."/>
            <person name="Teo W.F.A."/>
            <person name="Lipun K."/>
        </authorList>
    </citation>
    <scope>NUCLEOTIDE SEQUENCE [LARGE SCALE GENOMIC DNA]</scope>
    <source>
        <strain evidence="7 8">K1PN6</strain>
    </source>
</reference>
<name>A0A5N8X1Z0_9ACTN</name>
<dbReference type="NCBIfam" id="TIGR02937">
    <property type="entry name" value="sigma70-ECF"/>
    <property type="match status" value="1"/>
</dbReference>
<dbReference type="Gene3D" id="1.10.1740.10">
    <property type="match status" value="1"/>
</dbReference>
<dbReference type="Pfam" id="PF04542">
    <property type="entry name" value="Sigma70_r2"/>
    <property type="match status" value="1"/>
</dbReference>
<dbReference type="GO" id="GO:0006352">
    <property type="term" value="P:DNA-templated transcription initiation"/>
    <property type="evidence" value="ECO:0007669"/>
    <property type="project" value="InterPro"/>
</dbReference>
<dbReference type="SUPFAM" id="SSF88659">
    <property type="entry name" value="Sigma3 and sigma4 domains of RNA polymerase sigma factors"/>
    <property type="match status" value="1"/>
</dbReference>
<dbReference type="RefSeq" id="WP_322621124.1">
    <property type="nucleotide sequence ID" value="NZ_VMNX01000201.1"/>
</dbReference>
<comment type="similarity">
    <text evidence="1">Belongs to the sigma-70 factor family. ECF subfamily.</text>
</comment>
<dbReference type="InterPro" id="IPR013324">
    <property type="entry name" value="RNA_pol_sigma_r3/r4-like"/>
</dbReference>
<evidence type="ECO:0000313" key="7">
    <source>
        <dbReference type="EMBL" id="MPY53559.1"/>
    </source>
</evidence>
<dbReference type="GO" id="GO:0003677">
    <property type="term" value="F:DNA binding"/>
    <property type="evidence" value="ECO:0007669"/>
    <property type="project" value="InterPro"/>
</dbReference>
<dbReference type="Pfam" id="PF08281">
    <property type="entry name" value="Sigma70_r4_2"/>
    <property type="match status" value="1"/>
</dbReference>
<dbReference type="InterPro" id="IPR013325">
    <property type="entry name" value="RNA_pol_sigma_r2"/>
</dbReference>
<comment type="caution">
    <text evidence="7">The sequence shown here is derived from an EMBL/GenBank/DDBJ whole genome shotgun (WGS) entry which is preliminary data.</text>
</comment>
<dbReference type="SUPFAM" id="SSF88946">
    <property type="entry name" value="Sigma2 domain of RNA polymerase sigma factors"/>
    <property type="match status" value="1"/>
</dbReference>
<feature type="domain" description="RNA polymerase sigma-70 region 2" evidence="5">
    <location>
        <begin position="35"/>
        <end position="99"/>
    </location>
</feature>
<dbReference type="InterPro" id="IPR013249">
    <property type="entry name" value="RNA_pol_sigma70_r4_t2"/>
</dbReference>
<evidence type="ECO:0000256" key="2">
    <source>
        <dbReference type="ARBA" id="ARBA00023015"/>
    </source>
</evidence>
<dbReference type="Gene3D" id="1.10.10.10">
    <property type="entry name" value="Winged helix-like DNA-binding domain superfamily/Winged helix DNA-binding domain"/>
    <property type="match status" value="1"/>
</dbReference>
<gene>
    <name evidence="7" type="ORF">FPZ41_35320</name>
</gene>
<evidence type="ECO:0000256" key="4">
    <source>
        <dbReference type="ARBA" id="ARBA00023163"/>
    </source>
</evidence>
<protein>
    <submittedName>
        <fullName evidence="7">RNA polymerase sigma factor</fullName>
    </submittedName>
</protein>
<dbReference type="Proteomes" id="UP000373149">
    <property type="component" value="Unassembled WGS sequence"/>
</dbReference>
<dbReference type="InterPro" id="IPR039425">
    <property type="entry name" value="RNA_pol_sigma-70-like"/>
</dbReference>
<keyword evidence="3" id="KW-0731">Sigma factor</keyword>
<keyword evidence="2" id="KW-0805">Transcription regulation</keyword>
<organism evidence="7 8">
    <name type="scientific">Streptomyces acidicola</name>
    <dbReference type="NCBI Taxonomy" id="2596892"/>
    <lineage>
        <taxon>Bacteria</taxon>
        <taxon>Bacillati</taxon>
        <taxon>Actinomycetota</taxon>
        <taxon>Actinomycetes</taxon>
        <taxon>Kitasatosporales</taxon>
        <taxon>Streptomycetaceae</taxon>
        <taxon>Streptomyces</taxon>
    </lineage>
</organism>
<dbReference type="PANTHER" id="PTHR43133">
    <property type="entry name" value="RNA POLYMERASE ECF-TYPE SIGMA FACTO"/>
    <property type="match status" value="1"/>
</dbReference>
<dbReference type="GO" id="GO:0016987">
    <property type="term" value="F:sigma factor activity"/>
    <property type="evidence" value="ECO:0007669"/>
    <property type="project" value="UniProtKB-KW"/>
</dbReference>
<dbReference type="InterPro" id="IPR007627">
    <property type="entry name" value="RNA_pol_sigma70_r2"/>
</dbReference>
<keyword evidence="8" id="KW-1185">Reference proteome</keyword>
<dbReference type="PANTHER" id="PTHR43133:SF25">
    <property type="entry name" value="RNA POLYMERASE SIGMA FACTOR RFAY-RELATED"/>
    <property type="match status" value="1"/>
</dbReference>
<proteinExistence type="inferred from homology"/>
<keyword evidence="4" id="KW-0804">Transcription</keyword>
<dbReference type="InterPro" id="IPR014284">
    <property type="entry name" value="RNA_pol_sigma-70_dom"/>
</dbReference>
<dbReference type="CDD" id="cd06171">
    <property type="entry name" value="Sigma70_r4"/>
    <property type="match status" value="1"/>
</dbReference>
<dbReference type="AlphaFoldDB" id="A0A5N8X1Z0"/>
<evidence type="ECO:0000256" key="3">
    <source>
        <dbReference type="ARBA" id="ARBA00023082"/>
    </source>
</evidence>